<keyword evidence="1" id="KW-0472">Membrane</keyword>
<feature type="transmembrane region" description="Helical" evidence="1">
    <location>
        <begin position="21"/>
        <end position="41"/>
    </location>
</feature>
<dbReference type="Pfam" id="PF03583">
    <property type="entry name" value="LIP"/>
    <property type="match status" value="1"/>
</dbReference>
<dbReference type="SUPFAM" id="SSF53474">
    <property type="entry name" value="alpha/beta-Hydrolases"/>
    <property type="match status" value="1"/>
</dbReference>
<keyword evidence="2" id="KW-0378">Hydrolase</keyword>
<feature type="transmembrane region" description="Helical" evidence="1">
    <location>
        <begin position="104"/>
        <end position="123"/>
    </location>
</feature>
<evidence type="ECO:0000313" key="3">
    <source>
        <dbReference type="Proteomes" id="UP000826651"/>
    </source>
</evidence>
<evidence type="ECO:0000313" key="2">
    <source>
        <dbReference type="EMBL" id="MBZ2198522.1"/>
    </source>
</evidence>
<dbReference type="Gene3D" id="3.40.50.1820">
    <property type="entry name" value="alpha/beta hydrolase"/>
    <property type="match status" value="2"/>
</dbReference>
<comment type="caution">
    <text evidence="2">The sequence shown here is derived from an EMBL/GenBank/DDBJ whole genome shotgun (WGS) entry which is preliminary data.</text>
</comment>
<name>A0ABS7SEN9_9MICO</name>
<organism evidence="2 3">
    <name type="scientific">Occultella gossypii</name>
    <dbReference type="NCBI Taxonomy" id="2800820"/>
    <lineage>
        <taxon>Bacteria</taxon>
        <taxon>Bacillati</taxon>
        <taxon>Actinomycetota</taxon>
        <taxon>Actinomycetes</taxon>
        <taxon>Micrococcales</taxon>
        <taxon>Ruaniaceae</taxon>
        <taxon>Occultella</taxon>
    </lineage>
</organism>
<dbReference type="RefSeq" id="WP_223409442.1">
    <property type="nucleotide sequence ID" value="NZ_JAGSHT010000020.1"/>
</dbReference>
<keyword evidence="1" id="KW-1133">Transmembrane helix</keyword>
<feature type="transmembrane region" description="Helical" evidence="1">
    <location>
        <begin position="47"/>
        <end position="67"/>
    </location>
</feature>
<dbReference type="GO" id="GO:0016787">
    <property type="term" value="F:hydrolase activity"/>
    <property type="evidence" value="ECO:0007669"/>
    <property type="project" value="UniProtKB-KW"/>
</dbReference>
<dbReference type="PANTHER" id="PTHR34853">
    <property type="match status" value="1"/>
</dbReference>
<dbReference type="InterPro" id="IPR029058">
    <property type="entry name" value="AB_hydrolase_fold"/>
</dbReference>
<feature type="transmembrane region" description="Helical" evidence="1">
    <location>
        <begin position="130"/>
        <end position="150"/>
    </location>
</feature>
<feature type="transmembrane region" description="Helical" evidence="1">
    <location>
        <begin position="79"/>
        <end position="98"/>
    </location>
</feature>
<sequence>MTAGTEQARRWRPLDPRPTPPAVAGVVGGLMVLLGVTLTTVAAGAGIHLLLGLVAAGLVLAGVARYLQAGASSIARVDVILAVLLVGLGGFVALWRGLTLPGLVTVLSVALVASGVAGIVGAIRGTRTARAGATFGGVAALLFAPLAQAWPVLTVLAVGAIFGAFLVYAGLVLAIPAALSMLRRVSGSAGSGAAPSPRPAGRFRRGSALAVGIAALLVAVLMAGGTYWLRAGGPEVVPDGFYTPPVAVPAEPGQLLRTEPLSTGVPAGADGWRILYTTTHADGSPAVASGTVIAPAERTGDALPVVSVAHGTTGIVPRCAPSLAPAPFGNGAGAALEDMVAQGWAGVLTDYVGLGTAGPHPYLVGEEAGRDVLDALRAAHQIEGLALSDTTAVWGHSQGGHGALWTAIVAPEYAPEFTIVGVAAMAPATDLYRLAAGIKDEVAGKVVSAYIAASWAQYYPELGVDDVLTPGTEPVVDRIGALCFDGRDALAAGVAASQLFEPVFVDEALDSSLGATLRDNSPTDLIDVPVLVAQGDADTLVLPSMQRTWMSAQCAAGQSLDYREYAGLDHLSLVAADSPLTEELVDWTTARLAGADPTPTC</sequence>
<dbReference type="InterPro" id="IPR005152">
    <property type="entry name" value="Lipase_secreted"/>
</dbReference>
<keyword evidence="3" id="KW-1185">Reference proteome</keyword>
<dbReference type="EMBL" id="JAGSHT010000020">
    <property type="protein sequence ID" value="MBZ2198522.1"/>
    <property type="molecule type" value="Genomic_DNA"/>
</dbReference>
<proteinExistence type="predicted"/>
<protein>
    <submittedName>
        <fullName evidence="2">Alpha/beta hydrolase</fullName>
    </submittedName>
</protein>
<feature type="transmembrane region" description="Helical" evidence="1">
    <location>
        <begin position="208"/>
        <end position="229"/>
    </location>
</feature>
<gene>
    <name evidence="2" type="ORF">KCQ71_20395</name>
</gene>
<dbReference type="Proteomes" id="UP000826651">
    <property type="component" value="Unassembled WGS sequence"/>
</dbReference>
<reference evidence="2 3" key="1">
    <citation type="submission" date="2021-04" db="EMBL/GenBank/DDBJ databases">
        <title>Ruania sp. nov., isolated from sandy soil of mangrove forest.</title>
        <authorList>
            <person name="Ge X."/>
            <person name="Huang R."/>
            <person name="Liu W."/>
        </authorList>
    </citation>
    <scope>NUCLEOTIDE SEQUENCE [LARGE SCALE GENOMIC DNA]</scope>
    <source>
        <strain evidence="2 3">N2-46</strain>
    </source>
</reference>
<feature type="transmembrane region" description="Helical" evidence="1">
    <location>
        <begin position="156"/>
        <end position="179"/>
    </location>
</feature>
<accession>A0ABS7SEN9</accession>
<evidence type="ECO:0000256" key="1">
    <source>
        <dbReference type="SAM" id="Phobius"/>
    </source>
</evidence>
<dbReference type="PANTHER" id="PTHR34853:SF1">
    <property type="entry name" value="LIPASE 5"/>
    <property type="match status" value="1"/>
</dbReference>
<keyword evidence="1" id="KW-0812">Transmembrane</keyword>